<feature type="region of interest" description="Disordered" evidence="6">
    <location>
        <begin position="334"/>
        <end position="355"/>
    </location>
</feature>
<dbReference type="OrthoDB" id="1121314at2"/>
<evidence type="ECO:0000256" key="3">
    <source>
        <dbReference type="ARBA" id="ARBA00022692"/>
    </source>
</evidence>
<organism evidence="8 9">
    <name type="scientific">Longibacter salinarum</name>
    <dbReference type="NCBI Taxonomy" id="1850348"/>
    <lineage>
        <taxon>Bacteria</taxon>
        <taxon>Pseudomonadati</taxon>
        <taxon>Rhodothermota</taxon>
        <taxon>Rhodothermia</taxon>
        <taxon>Rhodothermales</taxon>
        <taxon>Salisaetaceae</taxon>
        <taxon>Longibacter</taxon>
    </lineage>
</organism>
<keyword evidence="5 7" id="KW-0472">Membrane</keyword>
<feature type="transmembrane region" description="Helical" evidence="7">
    <location>
        <begin position="105"/>
        <end position="123"/>
    </location>
</feature>
<comment type="subcellular location">
    <subcellularLocation>
        <location evidence="1">Cell membrane</location>
        <topology evidence="1">Multi-pass membrane protein</topology>
    </subcellularLocation>
</comment>
<evidence type="ECO:0008006" key="10">
    <source>
        <dbReference type="Google" id="ProtNLM"/>
    </source>
</evidence>
<feature type="transmembrane region" description="Helical" evidence="7">
    <location>
        <begin position="176"/>
        <end position="197"/>
    </location>
</feature>
<proteinExistence type="predicted"/>
<sequence>MSNPTGSVSPFDAKDAPRPDHENDGRPDRSRVRIRQLARLLFGVGLLVAIVLYVDVQDVWFTLRQADPTFLTVALFLVVPNVWLDAWSWGVVLRPLSGGVARSTLVRATLAGYAVGFFTPARLGEFAGRALALRHRDMWTVSVTVFAQRLVDMLVAVTVGLGLMTWARFTGVIGTAWDLAIAVGAGVALLFMAAILWPDAIDKWARRMLPRAGALHERTSVLHDLENDAKIRLLWGCLTRYIVFAGQMTILVKAFDPSAEWSTLVAGSGLMYYFKYLIPSLTLLDVGIREGAAVLVYGWLGVAEAAALNAALTVFVFNITLPAVVGGAFVRLSSSDSDPDPNAPDRNIQRKTSPT</sequence>
<feature type="transmembrane region" description="Helical" evidence="7">
    <location>
        <begin position="143"/>
        <end position="164"/>
    </location>
</feature>
<feature type="transmembrane region" description="Helical" evidence="7">
    <location>
        <begin position="276"/>
        <end position="300"/>
    </location>
</feature>
<dbReference type="GO" id="GO:0005886">
    <property type="term" value="C:plasma membrane"/>
    <property type="evidence" value="ECO:0007669"/>
    <property type="project" value="UniProtKB-SubCell"/>
</dbReference>
<evidence type="ECO:0000256" key="2">
    <source>
        <dbReference type="ARBA" id="ARBA00022475"/>
    </source>
</evidence>
<feature type="compositionally biased region" description="Basic and acidic residues" evidence="6">
    <location>
        <begin position="12"/>
        <end position="29"/>
    </location>
</feature>
<evidence type="ECO:0000256" key="5">
    <source>
        <dbReference type="ARBA" id="ARBA00023136"/>
    </source>
</evidence>
<dbReference type="Pfam" id="PF03706">
    <property type="entry name" value="LPG_synthase_TM"/>
    <property type="match status" value="1"/>
</dbReference>
<dbReference type="Proteomes" id="UP000220102">
    <property type="component" value="Unassembled WGS sequence"/>
</dbReference>
<dbReference type="PANTHER" id="PTHR39087">
    <property type="entry name" value="UPF0104 MEMBRANE PROTEIN MJ1595"/>
    <property type="match status" value="1"/>
</dbReference>
<evidence type="ECO:0000313" key="8">
    <source>
        <dbReference type="EMBL" id="PEN15019.1"/>
    </source>
</evidence>
<keyword evidence="2" id="KW-1003">Cell membrane</keyword>
<accession>A0A2A8D235</accession>
<keyword evidence="3 7" id="KW-0812">Transmembrane</keyword>
<feature type="transmembrane region" description="Helical" evidence="7">
    <location>
        <begin position="306"/>
        <end position="330"/>
    </location>
</feature>
<comment type="caution">
    <text evidence="8">The sequence shown here is derived from an EMBL/GenBank/DDBJ whole genome shotgun (WGS) entry which is preliminary data.</text>
</comment>
<evidence type="ECO:0000256" key="4">
    <source>
        <dbReference type="ARBA" id="ARBA00022989"/>
    </source>
</evidence>
<evidence type="ECO:0000313" key="9">
    <source>
        <dbReference type="Proteomes" id="UP000220102"/>
    </source>
</evidence>
<keyword evidence="9" id="KW-1185">Reference proteome</keyword>
<keyword evidence="4 7" id="KW-1133">Transmembrane helix</keyword>
<evidence type="ECO:0000256" key="1">
    <source>
        <dbReference type="ARBA" id="ARBA00004651"/>
    </source>
</evidence>
<feature type="transmembrane region" description="Helical" evidence="7">
    <location>
        <begin position="74"/>
        <end position="93"/>
    </location>
</feature>
<dbReference type="AlphaFoldDB" id="A0A2A8D235"/>
<dbReference type="InterPro" id="IPR022791">
    <property type="entry name" value="L-PG_synthase/AglD"/>
</dbReference>
<name>A0A2A8D235_9BACT</name>
<gene>
    <name evidence="8" type="ORF">CRI94_01655</name>
</gene>
<reference evidence="8 9" key="1">
    <citation type="submission" date="2017-10" db="EMBL/GenBank/DDBJ databases">
        <title>Draft genome of Longibacter Salinarum.</title>
        <authorList>
            <person name="Goh K.M."/>
            <person name="Shamsir M.S."/>
            <person name="Lim S.W."/>
        </authorList>
    </citation>
    <scope>NUCLEOTIDE SEQUENCE [LARGE SCALE GENOMIC DNA]</scope>
    <source>
        <strain evidence="8 9">KCTC 52045</strain>
    </source>
</reference>
<evidence type="ECO:0000256" key="6">
    <source>
        <dbReference type="SAM" id="MobiDB-lite"/>
    </source>
</evidence>
<protein>
    <recommendedName>
        <fullName evidence="10">TIGR00374 family protein</fullName>
    </recommendedName>
</protein>
<dbReference type="EMBL" id="PDEQ01000001">
    <property type="protein sequence ID" value="PEN15019.1"/>
    <property type="molecule type" value="Genomic_DNA"/>
</dbReference>
<feature type="region of interest" description="Disordered" evidence="6">
    <location>
        <begin position="1"/>
        <end position="29"/>
    </location>
</feature>
<dbReference type="PANTHER" id="PTHR39087:SF2">
    <property type="entry name" value="UPF0104 MEMBRANE PROTEIN MJ1595"/>
    <property type="match status" value="1"/>
</dbReference>
<evidence type="ECO:0000256" key="7">
    <source>
        <dbReference type="SAM" id="Phobius"/>
    </source>
</evidence>
<feature type="transmembrane region" description="Helical" evidence="7">
    <location>
        <begin position="37"/>
        <end position="54"/>
    </location>
</feature>